<sequence length="187" mass="21200">MPNGPKESPQAKDSRPNGPHQLQPIIDEMRAFVFLLFLPLLFYRRLPLCLSVCLSVSLSLSFSLSPRRRLTNPDKIDRSNHRKSMSKEEAAREAIKQALRALRKRHLLEEAAHAPALAALSRPFVSQGLEWKEKAESLEAELQQCYKAQSRLAEQLGSEVAETRSLKASLQEKEQAIESLERELTET</sequence>
<evidence type="ECO:0000256" key="2">
    <source>
        <dbReference type="SAM" id="MobiDB-lite"/>
    </source>
</evidence>
<gene>
    <name evidence="3" type="ORF">CRG98_012981</name>
</gene>
<feature type="compositionally biased region" description="Basic and acidic residues" evidence="2">
    <location>
        <begin position="71"/>
        <end position="90"/>
    </location>
</feature>
<dbReference type="InterPro" id="IPR045160">
    <property type="entry name" value="ATG16"/>
</dbReference>
<reference evidence="3 4" key="1">
    <citation type="submission" date="2017-11" db="EMBL/GenBank/DDBJ databases">
        <title>De-novo sequencing of pomegranate (Punica granatum L.) genome.</title>
        <authorList>
            <person name="Akparov Z."/>
            <person name="Amiraslanov A."/>
            <person name="Hajiyeva S."/>
            <person name="Abbasov M."/>
            <person name="Kaur K."/>
            <person name="Hamwieh A."/>
            <person name="Solovyev V."/>
            <person name="Salamov A."/>
            <person name="Braich B."/>
            <person name="Kosarev P."/>
            <person name="Mahmoud A."/>
            <person name="Hajiyev E."/>
            <person name="Babayeva S."/>
            <person name="Izzatullayeva V."/>
            <person name="Mammadov A."/>
            <person name="Mammadov A."/>
            <person name="Sharifova S."/>
            <person name="Ojaghi J."/>
            <person name="Eynullazada K."/>
            <person name="Bayramov B."/>
            <person name="Abdulazimova A."/>
            <person name="Shahmuradov I."/>
        </authorList>
    </citation>
    <scope>NUCLEOTIDE SEQUENCE [LARGE SCALE GENOMIC DNA]</scope>
    <source>
        <strain evidence="4">cv. AG2017</strain>
        <tissue evidence="3">Leaf</tissue>
    </source>
</reference>
<dbReference type="STRING" id="22663.A0A2I0KDP1"/>
<protein>
    <submittedName>
        <fullName evidence="3">Uncharacterized protein</fullName>
    </submittedName>
</protein>
<dbReference type="Proteomes" id="UP000233551">
    <property type="component" value="Unassembled WGS sequence"/>
</dbReference>
<feature type="region of interest" description="Disordered" evidence="2">
    <location>
        <begin position="70"/>
        <end position="90"/>
    </location>
</feature>
<evidence type="ECO:0000313" key="4">
    <source>
        <dbReference type="Proteomes" id="UP000233551"/>
    </source>
</evidence>
<feature type="non-terminal residue" evidence="3">
    <location>
        <position position="187"/>
    </location>
</feature>
<dbReference type="PANTHER" id="PTHR19878:SF8">
    <property type="entry name" value="AUTOPHAGY-RELATED 16, ISOFORM F"/>
    <property type="match status" value="1"/>
</dbReference>
<keyword evidence="1" id="KW-0175">Coiled coil</keyword>
<dbReference type="PANTHER" id="PTHR19878">
    <property type="entry name" value="AUTOPHAGY PROTEIN 16-LIKE"/>
    <property type="match status" value="1"/>
</dbReference>
<proteinExistence type="predicted"/>
<feature type="region of interest" description="Disordered" evidence="2">
    <location>
        <begin position="1"/>
        <end position="21"/>
    </location>
</feature>
<dbReference type="GO" id="GO:0000045">
    <property type="term" value="P:autophagosome assembly"/>
    <property type="evidence" value="ECO:0007669"/>
    <property type="project" value="InterPro"/>
</dbReference>
<organism evidence="3 4">
    <name type="scientific">Punica granatum</name>
    <name type="common">Pomegranate</name>
    <dbReference type="NCBI Taxonomy" id="22663"/>
    <lineage>
        <taxon>Eukaryota</taxon>
        <taxon>Viridiplantae</taxon>
        <taxon>Streptophyta</taxon>
        <taxon>Embryophyta</taxon>
        <taxon>Tracheophyta</taxon>
        <taxon>Spermatophyta</taxon>
        <taxon>Magnoliopsida</taxon>
        <taxon>eudicotyledons</taxon>
        <taxon>Gunneridae</taxon>
        <taxon>Pentapetalae</taxon>
        <taxon>rosids</taxon>
        <taxon>malvids</taxon>
        <taxon>Myrtales</taxon>
        <taxon>Lythraceae</taxon>
        <taxon>Punica</taxon>
    </lineage>
</organism>
<dbReference type="AlphaFoldDB" id="A0A2I0KDP1"/>
<evidence type="ECO:0000256" key="1">
    <source>
        <dbReference type="SAM" id="Coils"/>
    </source>
</evidence>
<name>A0A2I0KDP1_PUNGR</name>
<evidence type="ECO:0000313" key="3">
    <source>
        <dbReference type="EMBL" id="PKI66639.1"/>
    </source>
</evidence>
<accession>A0A2I0KDP1</accession>
<comment type="caution">
    <text evidence="3">The sequence shown here is derived from an EMBL/GenBank/DDBJ whole genome shotgun (WGS) entry which is preliminary data.</text>
</comment>
<dbReference type="EMBL" id="PGOL01000662">
    <property type="protein sequence ID" value="PKI66639.1"/>
    <property type="molecule type" value="Genomic_DNA"/>
</dbReference>
<feature type="coiled-coil region" evidence="1">
    <location>
        <begin position="135"/>
        <end position="183"/>
    </location>
</feature>
<keyword evidence="4" id="KW-1185">Reference proteome</keyword>